<gene>
    <name evidence="4" type="ORF">Vbra_4617</name>
</gene>
<feature type="non-terminal residue" evidence="4">
    <location>
        <position position="1"/>
    </location>
</feature>
<dbReference type="SMART" id="SM00248">
    <property type="entry name" value="ANK"/>
    <property type="match status" value="4"/>
</dbReference>
<sequence>HFQSSEPSAFIRATDRGEGHREHFATAIKSCFAFDPADRPTAKEVLAKLGISSSAAPAVPPAPVSPADVSPISPTSGVHTSMASTTTGLPSTVSPAQIKPVVPSKQTASPGQPNAPAKSPPNAPQPQRQTKSADTVLTTKKIKRRNIYSAVRAGDVTSVAQLIKLRGPSILDNEEVTCFCCIGGTPFTEAAKRGHVGIMSVMCESNPDVLQQLTKDRVAAVNQLLEWNPKSLDARNERGFTPFIKAAYDGNVDVMTVLHAKGGEKLLTQTDNDEDTALHWAAYYGRSAAVSQLLEWGGSALLDIRDKIDDTPFFMAAKGGNVDVLKAMLEWGGGALLNIKTTRYEGERTPWDMPPDRKPKKRDEIREIMKKYK</sequence>
<evidence type="ECO:0000256" key="1">
    <source>
        <dbReference type="ARBA" id="ARBA00022737"/>
    </source>
</evidence>
<accession>A0A0G4GTQ3</accession>
<dbReference type="Gene3D" id="1.25.40.20">
    <property type="entry name" value="Ankyrin repeat-containing domain"/>
    <property type="match status" value="1"/>
</dbReference>
<dbReference type="SUPFAM" id="SSF48403">
    <property type="entry name" value="Ankyrin repeat"/>
    <property type="match status" value="1"/>
</dbReference>
<feature type="region of interest" description="Disordered" evidence="3">
    <location>
        <begin position="55"/>
        <end position="138"/>
    </location>
</feature>
<dbReference type="InParanoid" id="A0A0G4GTQ3"/>
<dbReference type="PANTHER" id="PTHR24198:SF165">
    <property type="entry name" value="ANKYRIN REPEAT-CONTAINING PROTEIN-RELATED"/>
    <property type="match status" value="1"/>
</dbReference>
<dbReference type="EMBL" id="CDMY01000805">
    <property type="protein sequence ID" value="CEM34152.1"/>
    <property type="molecule type" value="Genomic_DNA"/>
</dbReference>
<dbReference type="Proteomes" id="UP000041254">
    <property type="component" value="Unassembled WGS sequence"/>
</dbReference>
<protein>
    <submittedName>
        <fullName evidence="4">Uncharacterized protein</fullName>
    </submittedName>
</protein>
<keyword evidence="5" id="KW-1185">Reference proteome</keyword>
<evidence type="ECO:0000313" key="5">
    <source>
        <dbReference type="Proteomes" id="UP000041254"/>
    </source>
</evidence>
<evidence type="ECO:0000313" key="4">
    <source>
        <dbReference type="EMBL" id="CEM34152.1"/>
    </source>
</evidence>
<keyword evidence="1" id="KW-0677">Repeat</keyword>
<name>A0A0G4GTQ3_VITBC</name>
<dbReference type="InterPro" id="IPR036770">
    <property type="entry name" value="Ankyrin_rpt-contain_sf"/>
</dbReference>
<organism evidence="4 5">
    <name type="scientific">Vitrella brassicaformis (strain CCMP3155)</name>
    <dbReference type="NCBI Taxonomy" id="1169540"/>
    <lineage>
        <taxon>Eukaryota</taxon>
        <taxon>Sar</taxon>
        <taxon>Alveolata</taxon>
        <taxon>Colpodellida</taxon>
        <taxon>Vitrellaceae</taxon>
        <taxon>Vitrella</taxon>
    </lineage>
</organism>
<dbReference type="STRING" id="1169540.A0A0G4GTQ3"/>
<dbReference type="InterPro" id="IPR002110">
    <property type="entry name" value="Ankyrin_rpt"/>
</dbReference>
<dbReference type="SUPFAM" id="SSF56112">
    <property type="entry name" value="Protein kinase-like (PK-like)"/>
    <property type="match status" value="1"/>
</dbReference>
<dbReference type="Pfam" id="PF12796">
    <property type="entry name" value="Ank_2"/>
    <property type="match status" value="1"/>
</dbReference>
<proteinExistence type="predicted"/>
<feature type="compositionally biased region" description="Polar residues" evidence="3">
    <location>
        <begin position="75"/>
        <end position="95"/>
    </location>
</feature>
<evidence type="ECO:0000256" key="2">
    <source>
        <dbReference type="ARBA" id="ARBA00023043"/>
    </source>
</evidence>
<dbReference type="OrthoDB" id="10258888at2759"/>
<keyword evidence="2" id="KW-0040">ANK repeat</keyword>
<feature type="compositionally biased region" description="Low complexity" evidence="3">
    <location>
        <begin position="65"/>
        <end position="74"/>
    </location>
</feature>
<dbReference type="VEuPathDB" id="CryptoDB:Vbra_4617"/>
<feature type="compositionally biased region" description="Polar residues" evidence="3">
    <location>
        <begin position="128"/>
        <end position="138"/>
    </location>
</feature>
<dbReference type="InterPro" id="IPR011009">
    <property type="entry name" value="Kinase-like_dom_sf"/>
</dbReference>
<dbReference type="AlphaFoldDB" id="A0A0G4GTQ3"/>
<reference evidence="4 5" key="1">
    <citation type="submission" date="2014-11" db="EMBL/GenBank/DDBJ databases">
        <authorList>
            <person name="Zhu J."/>
            <person name="Qi W."/>
            <person name="Song R."/>
        </authorList>
    </citation>
    <scope>NUCLEOTIDE SEQUENCE [LARGE SCALE GENOMIC DNA]</scope>
</reference>
<dbReference type="PANTHER" id="PTHR24198">
    <property type="entry name" value="ANKYRIN REPEAT AND PROTEIN KINASE DOMAIN-CONTAINING PROTEIN"/>
    <property type="match status" value="1"/>
</dbReference>
<evidence type="ECO:0000256" key="3">
    <source>
        <dbReference type="SAM" id="MobiDB-lite"/>
    </source>
</evidence>